<protein>
    <recommendedName>
        <fullName evidence="3">SGNH/GDSL hydrolase family protein</fullName>
    </recommendedName>
</protein>
<reference evidence="1 2" key="1">
    <citation type="submission" date="2019-12" db="EMBL/GenBank/DDBJ databases">
        <title>Maritimibacter sp. nov. sp. isolated from sea sand.</title>
        <authorList>
            <person name="Kim J."/>
            <person name="Jeong S.E."/>
            <person name="Jung H.S."/>
            <person name="Jeon C.O."/>
        </authorList>
    </citation>
    <scope>NUCLEOTIDE SEQUENCE [LARGE SCALE GENOMIC DNA]</scope>
    <source>
        <strain evidence="1 2">DP07</strain>
    </source>
</reference>
<name>A0A845LYI1_9RHOB</name>
<evidence type="ECO:0000313" key="1">
    <source>
        <dbReference type="EMBL" id="MZR12835.1"/>
    </source>
</evidence>
<sequence length="257" mass="29591">MTLFPNLPSLLGHRTRPRPVIAIGSSQTELFDYIFGDNPEYHPLWAGGWSARGLRREEKGGYLDKITRDLPKRSTVFLVFGSVDANFVFRHQRRARPWIGEEDIIGPAVEGLRQARRFLRKKGFRHVHAVFASPVPRLPPAYWADRSAAPQLPDEQRAHLYYRIAKRAAEHMPVIDLLDDLSDARSGDYQLRPEYARTEPDHHPDYIATQDIVWDRIKTLPGILPRRDPPHTALYPRTPSAIRNLKEAGQVRPRTCR</sequence>
<dbReference type="Proteomes" id="UP000467322">
    <property type="component" value="Unassembled WGS sequence"/>
</dbReference>
<dbReference type="AlphaFoldDB" id="A0A845LYI1"/>
<gene>
    <name evidence="1" type="ORF">GQE99_07350</name>
</gene>
<dbReference type="RefSeq" id="WP_161350958.1">
    <property type="nucleotide sequence ID" value="NZ_WTUX01000011.1"/>
</dbReference>
<evidence type="ECO:0000313" key="2">
    <source>
        <dbReference type="Proteomes" id="UP000467322"/>
    </source>
</evidence>
<evidence type="ECO:0008006" key="3">
    <source>
        <dbReference type="Google" id="ProtNLM"/>
    </source>
</evidence>
<comment type="caution">
    <text evidence="1">The sequence shown here is derived from an EMBL/GenBank/DDBJ whole genome shotgun (WGS) entry which is preliminary data.</text>
</comment>
<dbReference type="EMBL" id="WTUX01000011">
    <property type="protein sequence ID" value="MZR12835.1"/>
    <property type="molecule type" value="Genomic_DNA"/>
</dbReference>
<accession>A0A845LYI1</accession>
<organism evidence="1 2">
    <name type="scientific">Maritimibacter harenae</name>
    <dbReference type="NCBI Taxonomy" id="2606218"/>
    <lineage>
        <taxon>Bacteria</taxon>
        <taxon>Pseudomonadati</taxon>
        <taxon>Pseudomonadota</taxon>
        <taxon>Alphaproteobacteria</taxon>
        <taxon>Rhodobacterales</taxon>
        <taxon>Roseobacteraceae</taxon>
        <taxon>Maritimibacter</taxon>
    </lineage>
</organism>
<keyword evidence="2" id="KW-1185">Reference proteome</keyword>
<proteinExistence type="predicted"/>